<dbReference type="GO" id="GO:0003824">
    <property type="term" value="F:catalytic activity"/>
    <property type="evidence" value="ECO:0007669"/>
    <property type="project" value="InterPro"/>
</dbReference>
<keyword evidence="5 7" id="KW-0315">Glutamine amidotransferase</keyword>
<organism evidence="10 11">
    <name type="scientific">Acidianus manzaensis</name>
    <dbReference type="NCBI Taxonomy" id="282676"/>
    <lineage>
        <taxon>Archaea</taxon>
        <taxon>Thermoproteota</taxon>
        <taxon>Thermoprotei</taxon>
        <taxon>Sulfolobales</taxon>
        <taxon>Sulfolobaceae</taxon>
        <taxon>Acidianus</taxon>
    </lineage>
</organism>
<dbReference type="CDD" id="cd01750">
    <property type="entry name" value="GATase1_CobQ"/>
    <property type="match status" value="1"/>
</dbReference>
<evidence type="ECO:0000256" key="2">
    <source>
        <dbReference type="ARBA" id="ARBA00006205"/>
    </source>
</evidence>
<dbReference type="NCBIfam" id="TIGR00313">
    <property type="entry name" value="cobQ"/>
    <property type="match status" value="1"/>
</dbReference>
<dbReference type="Proteomes" id="UP000193404">
    <property type="component" value="Chromosome"/>
</dbReference>
<accession>A0A1W6K0Y8</accession>
<dbReference type="NCBIfam" id="NF001989">
    <property type="entry name" value="PRK00784.1"/>
    <property type="match status" value="1"/>
</dbReference>
<dbReference type="Gene3D" id="3.40.50.300">
    <property type="entry name" value="P-loop containing nucleotide triphosphate hydrolases"/>
    <property type="match status" value="1"/>
</dbReference>
<dbReference type="HAMAP" id="MF_00028">
    <property type="entry name" value="CobQ"/>
    <property type="match status" value="1"/>
</dbReference>
<feature type="domain" description="CobB/CobQ-like glutamine amidotransferase" evidence="9">
    <location>
        <begin position="234"/>
        <end position="414"/>
    </location>
</feature>
<dbReference type="OrthoDB" id="53136at2157"/>
<dbReference type="InterPro" id="IPR004459">
    <property type="entry name" value="CobQ_synth"/>
</dbReference>
<evidence type="ECO:0000256" key="3">
    <source>
        <dbReference type="ARBA" id="ARBA00014921"/>
    </source>
</evidence>
<comment type="similarity">
    <text evidence="2 7">Belongs to the CobB/CobQ family. CobQ subfamily.</text>
</comment>
<evidence type="ECO:0000256" key="7">
    <source>
        <dbReference type="HAMAP-Rule" id="MF_00028"/>
    </source>
</evidence>
<dbReference type="InterPro" id="IPR027417">
    <property type="entry name" value="P-loop_NTPase"/>
</dbReference>
<dbReference type="UniPathway" id="UPA00148"/>
<evidence type="ECO:0000313" key="10">
    <source>
        <dbReference type="EMBL" id="ARM76221.1"/>
    </source>
</evidence>
<dbReference type="Pfam" id="PF07685">
    <property type="entry name" value="GATase_3"/>
    <property type="match status" value="1"/>
</dbReference>
<name>A0A1W6K0Y8_9CREN</name>
<gene>
    <name evidence="7" type="primary">cobQ</name>
    <name evidence="10" type="ORF">B6F84_09420</name>
</gene>
<dbReference type="PANTHER" id="PTHR21343:SF1">
    <property type="entry name" value="COBYRIC ACID SYNTHASE"/>
    <property type="match status" value="1"/>
</dbReference>
<dbReference type="InterPro" id="IPR029062">
    <property type="entry name" value="Class_I_gatase-like"/>
</dbReference>
<evidence type="ECO:0000256" key="5">
    <source>
        <dbReference type="ARBA" id="ARBA00022962"/>
    </source>
</evidence>
<dbReference type="PANTHER" id="PTHR21343">
    <property type="entry name" value="DETHIOBIOTIN SYNTHETASE"/>
    <property type="match status" value="1"/>
</dbReference>
<evidence type="ECO:0000256" key="1">
    <source>
        <dbReference type="ARBA" id="ARBA00004953"/>
    </source>
</evidence>
<feature type="active site" description="Nucleophile" evidence="7">
    <location>
        <position position="307"/>
    </location>
</feature>
<dbReference type="Pfam" id="PF01656">
    <property type="entry name" value="CbiA"/>
    <property type="match status" value="1"/>
</dbReference>
<evidence type="ECO:0000256" key="4">
    <source>
        <dbReference type="ARBA" id="ARBA00022573"/>
    </source>
</evidence>
<feature type="domain" description="CobQ/CobB/MinD/ParA nucleotide binding" evidence="8">
    <location>
        <begin position="3"/>
        <end position="218"/>
    </location>
</feature>
<dbReference type="EMBL" id="CP020477">
    <property type="protein sequence ID" value="ARM76221.1"/>
    <property type="molecule type" value="Genomic_DNA"/>
</dbReference>
<evidence type="ECO:0000259" key="8">
    <source>
        <dbReference type="Pfam" id="PF01656"/>
    </source>
</evidence>
<sequence length="463" mass="52437">MPIIISSTMSDSGKSFVTTGLVRLLNGIPFKAQNMSLNSFPSVEGGEIAFIQAFQSLGRGLKPRNFMNPVLLKPSGNGIEVILYGKSLGNINPKEYYSMIFEIWDKKIKRELKTDMIIEGAGGIEPNFLDRDITTIFPMKEGIPSILVLDIDRGGSFSSAYGVYEMLPPSLRPMLKGFIINKFRGEKSFLDDAITWLEQRTSMKYLGAIPYLDKTPIMAEDSMNISEIGDGEINVAIINYPYMSNFNEFQAFEKSNASVTFINNPKKAEKADLIILPGSRNTFKSLAWLKERGFIEVLRKKPVLGICGGFQIMGKKLIDPYGIESGKPREYEGLGFFDFEVRFDMEKVVSISIAENERRGKIVGYEIRRGKINYYEDKPFLTITKRNEIETNIQDGAFKGNKMGYSIHGSLYNSSILDLFDIKIFSKSLEEEIYEMASKTEKVIRDNVDIDKVKELYNIKYPR</sequence>
<evidence type="ECO:0000259" key="9">
    <source>
        <dbReference type="Pfam" id="PF07685"/>
    </source>
</evidence>
<dbReference type="KEGG" id="aman:B6F84_09420"/>
<dbReference type="PROSITE" id="PS51273">
    <property type="entry name" value="GATASE_TYPE_1"/>
    <property type="match status" value="1"/>
</dbReference>
<dbReference type="AlphaFoldDB" id="A0A1W6K0Y8"/>
<dbReference type="InterPro" id="IPR033949">
    <property type="entry name" value="CobQ_GATase1"/>
</dbReference>
<dbReference type="STRING" id="282676.B6F84_09420"/>
<dbReference type="Gene3D" id="3.40.50.880">
    <property type="match status" value="1"/>
</dbReference>
<dbReference type="SUPFAM" id="SSF52540">
    <property type="entry name" value="P-loop containing nucleoside triphosphate hydrolases"/>
    <property type="match status" value="1"/>
</dbReference>
<keyword evidence="4 7" id="KW-0169">Cobalamin biosynthesis</keyword>
<comment type="pathway">
    <text evidence="1 7">Cofactor biosynthesis; adenosylcobalamin biosynthesis.</text>
</comment>
<dbReference type="GO" id="GO:0009236">
    <property type="term" value="P:cobalamin biosynthetic process"/>
    <property type="evidence" value="ECO:0007669"/>
    <property type="project" value="UniProtKB-UniRule"/>
</dbReference>
<evidence type="ECO:0000256" key="6">
    <source>
        <dbReference type="ARBA" id="ARBA00025166"/>
    </source>
</evidence>
<dbReference type="PROSITE" id="PS51274">
    <property type="entry name" value="GATASE_COBBQ"/>
    <property type="match status" value="1"/>
</dbReference>
<dbReference type="GeneID" id="41591142"/>
<evidence type="ECO:0000313" key="11">
    <source>
        <dbReference type="Proteomes" id="UP000193404"/>
    </source>
</evidence>
<keyword evidence="11" id="KW-1185">Reference proteome</keyword>
<dbReference type="GO" id="GO:0015420">
    <property type="term" value="F:ABC-type vitamin B12 transporter activity"/>
    <property type="evidence" value="ECO:0007669"/>
    <property type="project" value="UniProtKB-UniRule"/>
</dbReference>
<dbReference type="InterPro" id="IPR011698">
    <property type="entry name" value="GATase_3"/>
</dbReference>
<protein>
    <recommendedName>
        <fullName evidence="3 7">Probable cobyric acid synthase</fullName>
    </recommendedName>
</protein>
<dbReference type="SUPFAM" id="SSF52317">
    <property type="entry name" value="Class I glutamine amidotransferase-like"/>
    <property type="match status" value="1"/>
</dbReference>
<comment type="function">
    <text evidence="6 7">Catalyzes amidations at positions B, D, E, and G on adenosylcobyrinic A,C-diamide. NH(2) groups are provided by glutamine, and one molecule of ATP is hydrogenolyzed for each amidation.</text>
</comment>
<proteinExistence type="inferred from homology"/>
<reference evidence="10 11" key="1">
    <citation type="submission" date="2017-03" db="EMBL/GenBank/DDBJ databases">
        <title>Sulfur activation and transportation mechanism of thermophilic Archaea Acidianus manzaensis YN-25.</title>
        <authorList>
            <person name="Ma Y."/>
            <person name="Yang Y."/>
            <person name="Xia J."/>
        </authorList>
    </citation>
    <scope>NUCLEOTIDE SEQUENCE [LARGE SCALE GENOMIC DNA]</scope>
    <source>
        <strain evidence="10 11">YN-25</strain>
    </source>
</reference>
<feature type="active site" evidence="7">
    <location>
        <position position="408"/>
    </location>
</feature>
<dbReference type="InterPro" id="IPR002586">
    <property type="entry name" value="CobQ/CobB/MinD/ParA_Nub-bd_dom"/>
</dbReference>
<dbReference type="RefSeq" id="WP_148692006.1">
    <property type="nucleotide sequence ID" value="NZ_CP020477.1"/>
</dbReference>